<organism evidence="1 2">
    <name type="scientific">Trifolium medium</name>
    <dbReference type="NCBI Taxonomy" id="97028"/>
    <lineage>
        <taxon>Eukaryota</taxon>
        <taxon>Viridiplantae</taxon>
        <taxon>Streptophyta</taxon>
        <taxon>Embryophyta</taxon>
        <taxon>Tracheophyta</taxon>
        <taxon>Spermatophyta</taxon>
        <taxon>Magnoliopsida</taxon>
        <taxon>eudicotyledons</taxon>
        <taxon>Gunneridae</taxon>
        <taxon>Pentapetalae</taxon>
        <taxon>rosids</taxon>
        <taxon>fabids</taxon>
        <taxon>Fabales</taxon>
        <taxon>Fabaceae</taxon>
        <taxon>Papilionoideae</taxon>
        <taxon>50 kb inversion clade</taxon>
        <taxon>NPAAA clade</taxon>
        <taxon>Hologalegina</taxon>
        <taxon>IRL clade</taxon>
        <taxon>Trifolieae</taxon>
        <taxon>Trifolium</taxon>
    </lineage>
</organism>
<sequence length="14" mass="1485">MAASACCSREEDDP</sequence>
<dbReference type="Proteomes" id="UP000265520">
    <property type="component" value="Unassembled WGS sequence"/>
</dbReference>
<evidence type="ECO:0000313" key="1">
    <source>
        <dbReference type="EMBL" id="MCI48954.1"/>
    </source>
</evidence>
<evidence type="ECO:0000313" key="2">
    <source>
        <dbReference type="Proteomes" id="UP000265520"/>
    </source>
</evidence>
<dbReference type="EMBL" id="LXQA010393799">
    <property type="protein sequence ID" value="MCI48954.1"/>
    <property type="molecule type" value="Genomic_DNA"/>
</dbReference>
<proteinExistence type="predicted"/>
<reference evidence="1 2" key="1">
    <citation type="journal article" date="2018" name="Front. Plant Sci.">
        <title>Red Clover (Trifolium pratense) and Zigzag Clover (T. medium) - A Picture of Genomic Similarities and Differences.</title>
        <authorList>
            <person name="Dluhosova J."/>
            <person name="Istvanek J."/>
            <person name="Nedelnik J."/>
            <person name="Repkova J."/>
        </authorList>
    </citation>
    <scope>NUCLEOTIDE SEQUENCE [LARGE SCALE GENOMIC DNA]</scope>
    <source>
        <strain evidence="2">cv. 10/8</strain>
        <tissue evidence="1">Leaf</tissue>
    </source>
</reference>
<name>A0A392SL79_9FABA</name>
<comment type="caution">
    <text evidence="1">The sequence shown here is derived from an EMBL/GenBank/DDBJ whole genome shotgun (WGS) entry which is preliminary data.</text>
</comment>
<keyword evidence="2" id="KW-1185">Reference proteome</keyword>
<feature type="non-terminal residue" evidence="1">
    <location>
        <position position="14"/>
    </location>
</feature>
<accession>A0A392SL79</accession>
<protein>
    <submittedName>
        <fullName evidence="1">Uncharacterized protein</fullName>
    </submittedName>
</protein>